<keyword evidence="1 5" id="KW-0853">WD repeat</keyword>
<dbReference type="GO" id="GO:0031464">
    <property type="term" value="C:Cul4A-RING E3 ubiquitin ligase complex"/>
    <property type="evidence" value="ECO:0007669"/>
    <property type="project" value="TreeGrafter"/>
</dbReference>
<keyword evidence="2" id="KW-0677">Repeat</keyword>
<evidence type="ECO:0000313" key="7">
    <source>
        <dbReference type="EMBL" id="CAD7245242.1"/>
    </source>
</evidence>
<dbReference type="SMART" id="SM00320">
    <property type="entry name" value="WD40"/>
    <property type="match status" value="6"/>
</dbReference>
<dbReference type="InterPro" id="IPR019775">
    <property type="entry name" value="WD40_repeat_CS"/>
</dbReference>
<feature type="repeat" description="WD" evidence="5">
    <location>
        <begin position="252"/>
        <end position="293"/>
    </location>
</feature>
<dbReference type="Gene3D" id="2.130.10.10">
    <property type="entry name" value="YVTN repeat-like/Quinoprotein amine dehydrogenase"/>
    <property type="match status" value="1"/>
</dbReference>
<dbReference type="EMBL" id="LR900330">
    <property type="protein sequence ID" value="CAD7245242.1"/>
    <property type="molecule type" value="Genomic_DNA"/>
</dbReference>
<gene>
    <name evidence="7" type="ORF">DSTB1V02_LOCUS5116</name>
</gene>
<dbReference type="AlphaFoldDB" id="A0A7R9A2H7"/>
<dbReference type="PANTHER" id="PTHR46202:SF1">
    <property type="entry name" value="DNA EXCISION REPAIR PROTEIN ERCC-8"/>
    <property type="match status" value="1"/>
</dbReference>
<evidence type="ECO:0000256" key="6">
    <source>
        <dbReference type="SAM" id="MobiDB-lite"/>
    </source>
</evidence>
<evidence type="ECO:0000256" key="4">
    <source>
        <dbReference type="ARBA" id="ARBA00023204"/>
    </source>
</evidence>
<dbReference type="GO" id="GO:0000209">
    <property type="term" value="P:protein polyubiquitination"/>
    <property type="evidence" value="ECO:0007669"/>
    <property type="project" value="TreeGrafter"/>
</dbReference>
<dbReference type="InterPro" id="IPR015943">
    <property type="entry name" value="WD40/YVTN_repeat-like_dom_sf"/>
</dbReference>
<feature type="region of interest" description="Disordered" evidence="6">
    <location>
        <begin position="382"/>
        <end position="408"/>
    </location>
</feature>
<protein>
    <recommendedName>
        <fullName evidence="9">DNA excision repair protein ERCC-8</fullName>
    </recommendedName>
</protein>
<dbReference type="Proteomes" id="UP000677054">
    <property type="component" value="Unassembled WGS sequence"/>
</dbReference>
<dbReference type="GO" id="GO:0006283">
    <property type="term" value="P:transcription-coupled nucleotide-excision repair"/>
    <property type="evidence" value="ECO:0007669"/>
    <property type="project" value="InterPro"/>
</dbReference>
<dbReference type="Pfam" id="PF00400">
    <property type="entry name" value="WD40"/>
    <property type="match status" value="4"/>
</dbReference>
<dbReference type="PRINTS" id="PR00320">
    <property type="entry name" value="GPROTEINBRPT"/>
</dbReference>
<proteinExistence type="predicted"/>
<dbReference type="PANTHER" id="PTHR46202">
    <property type="entry name" value="DNA EXCISION REPAIR PROTEIN ERCC-8"/>
    <property type="match status" value="1"/>
</dbReference>
<evidence type="ECO:0008006" key="9">
    <source>
        <dbReference type="Google" id="ProtNLM"/>
    </source>
</evidence>
<feature type="repeat" description="WD" evidence="5">
    <location>
        <begin position="106"/>
        <end position="148"/>
    </location>
</feature>
<organism evidence="7">
    <name type="scientific">Darwinula stevensoni</name>
    <dbReference type="NCBI Taxonomy" id="69355"/>
    <lineage>
        <taxon>Eukaryota</taxon>
        <taxon>Metazoa</taxon>
        <taxon>Ecdysozoa</taxon>
        <taxon>Arthropoda</taxon>
        <taxon>Crustacea</taxon>
        <taxon>Oligostraca</taxon>
        <taxon>Ostracoda</taxon>
        <taxon>Podocopa</taxon>
        <taxon>Podocopida</taxon>
        <taxon>Darwinulocopina</taxon>
        <taxon>Darwinuloidea</taxon>
        <taxon>Darwinulidae</taxon>
        <taxon>Darwinula</taxon>
    </lineage>
</organism>
<accession>A0A7R9A2H7</accession>
<dbReference type="InterPro" id="IPR042238">
    <property type="entry name" value="Rad28/ERCC8/Ckn1/ATCSA-1"/>
</dbReference>
<keyword evidence="3" id="KW-0227">DNA damage</keyword>
<feature type="repeat" description="WD" evidence="5">
    <location>
        <begin position="341"/>
        <end position="373"/>
    </location>
</feature>
<dbReference type="InterPro" id="IPR020472">
    <property type="entry name" value="WD40_PAC1"/>
</dbReference>
<evidence type="ECO:0000256" key="2">
    <source>
        <dbReference type="ARBA" id="ARBA00022737"/>
    </source>
</evidence>
<evidence type="ECO:0000313" key="8">
    <source>
        <dbReference type="Proteomes" id="UP000677054"/>
    </source>
</evidence>
<dbReference type="GO" id="GO:0043161">
    <property type="term" value="P:proteasome-mediated ubiquitin-dependent protein catabolic process"/>
    <property type="evidence" value="ECO:0007669"/>
    <property type="project" value="TreeGrafter"/>
</dbReference>
<evidence type="ECO:0000256" key="5">
    <source>
        <dbReference type="PROSITE-ProRule" id="PRU00221"/>
    </source>
</evidence>
<dbReference type="PROSITE" id="PS50294">
    <property type="entry name" value="WD_REPEATS_REGION"/>
    <property type="match status" value="2"/>
</dbReference>
<keyword evidence="4" id="KW-0234">DNA repair</keyword>
<dbReference type="OrthoDB" id="427795at2759"/>
<keyword evidence="8" id="KW-1185">Reference proteome</keyword>
<dbReference type="PROSITE" id="PS00678">
    <property type="entry name" value="WD_REPEATS_1"/>
    <property type="match status" value="1"/>
</dbReference>
<dbReference type="SUPFAM" id="SSF50978">
    <property type="entry name" value="WD40 repeat-like"/>
    <property type="match status" value="1"/>
</dbReference>
<name>A0A7R9A2H7_9CRUS</name>
<feature type="repeat" description="WD" evidence="5">
    <location>
        <begin position="193"/>
        <end position="228"/>
    </location>
</feature>
<dbReference type="EMBL" id="CAJPEV010000813">
    <property type="protein sequence ID" value="CAG0888740.1"/>
    <property type="molecule type" value="Genomic_DNA"/>
</dbReference>
<evidence type="ECO:0000256" key="1">
    <source>
        <dbReference type="ARBA" id="ARBA00022574"/>
    </source>
</evidence>
<evidence type="ECO:0000256" key="3">
    <source>
        <dbReference type="ARBA" id="ARBA00022763"/>
    </source>
</evidence>
<dbReference type="InterPro" id="IPR036322">
    <property type="entry name" value="WD40_repeat_dom_sf"/>
</dbReference>
<dbReference type="InterPro" id="IPR001680">
    <property type="entry name" value="WD40_rpt"/>
</dbReference>
<reference evidence="7" key="1">
    <citation type="submission" date="2020-11" db="EMBL/GenBank/DDBJ databases">
        <authorList>
            <person name="Tran Van P."/>
        </authorList>
    </citation>
    <scope>NUCLEOTIDE SEQUENCE</scope>
</reference>
<dbReference type="PROSITE" id="PS50082">
    <property type="entry name" value="WD_REPEATS_2"/>
    <property type="match status" value="4"/>
</dbReference>
<dbReference type="GO" id="GO:0000109">
    <property type="term" value="C:nucleotide-excision repair complex"/>
    <property type="evidence" value="ECO:0007669"/>
    <property type="project" value="TreeGrafter"/>
</dbReference>
<sequence>MRRRKGSLTPCVTSNIMNMRMGVLSTTAVQNQFSIAQLERMQLSKKKEFEQTFSTSICSMDLEDVEERYLLSGIGDGGLFIHDLYAVNGSSRLTIKTICKIPTGSTHAHKYGIQKVQWYPFDTGMFTSSSLDEKLKVWDTNTLKPAGTFTIQGGITCHHMSPVAVKHCLIAACSRSPVIKMFDLKKGSAVHELRGHREPAIVCCWSPVNEFFLATGGCDGKLLLWDVRCTKTCLLAFDRKGTNMKPTHKDLSRAHEGYVNGISFMKSGLEVMSLGTDNQLRVWSMVTGLQKSVCFNRIPTERSQHTEMAIANNSRPEFIFVPSQGKIFMLNTRTGALVKTLLGHFNSVNCCVFREKDQELYSGGRDRTILVWSAIPELDEETANSDEKCTTTTTVSAMQDAWSDDEGT</sequence>